<dbReference type="EMBL" id="QNRR01000004">
    <property type="protein sequence ID" value="RBP44307.1"/>
    <property type="molecule type" value="Genomic_DNA"/>
</dbReference>
<dbReference type="Proteomes" id="UP000253426">
    <property type="component" value="Unassembled WGS sequence"/>
</dbReference>
<dbReference type="Gene3D" id="3.40.1000.10">
    <property type="entry name" value="Mog1/PsbP, alpha/beta/alpha sandwich"/>
    <property type="match status" value="1"/>
</dbReference>
<dbReference type="RefSeq" id="WP_113958726.1">
    <property type="nucleotide sequence ID" value="NZ_QNRR01000004.1"/>
</dbReference>
<keyword evidence="2" id="KW-1185">Reference proteome</keyword>
<sequence length="205" mass="22153">MKSPFTIVILLSLIMAGYFAAIKIGPRFGFFMDKADEESAGQKLAPGERQFIAAHGCSLHLPDGWVQKPEQRNAVLFEFPRGAKDRGSMIIDSEAFDGTLKEFTDGHVKNMIHANPEMQIVSEGPFKTDGGIEAQKVTMRNRIGSVYLAQGMYFFEGPPGRKIKATYAASVAGDDLEPIFDACLKTLLLHSGPEASAGGGKAGVK</sequence>
<evidence type="ECO:0000313" key="1">
    <source>
        <dbReference type="EMBL" id="RBP44307.1"/>
    </source>
</evidence>
<reference evidence="1 2" key="1">
    <citation type="submission" date="2018-06" db="EMBL/GenBank/DDBJ databases">
        <title>Genomic Encyclopedia of Type Strains, Phase IV (KMG-IV): sequencing the most valuable type-strain genomes for metagenomic binning, comparative biology and taxonomic classification.</title>
        <authorList>
            <person name="Goeker M."/>
        </authorList>
    </citation>
    <scope>NUCLEOTIDE SEQUENCE [LARGE SCALE GENOMIC DNA]</scope>
    <source>
        <strain evidence="1 2">DSM 25532</strain>
    </source>
</reference>
<gene>
    <name evidence="1" type="ORF">DES53_104126</name>
</gene>
<organism evidence="1 2">
    <name type="scientific">Roseimicrobium gellanilyticum</name>
    <dbReference type="NCBI Taxonomy" id="748857"/>
    <lineage>
        <taxon>Bacteria</taxon>
        <taxon>Pseudomonadati</taxon>
        <taxon>Verrucomicrobiota</taxon>
        <taxon>Verrucomicrobiia</taxon>
        <taxon>Verrucomicrobiales</taxon>
        <taxon>Verrucomicrobiaceae</taxon>
        <taxon>Roseimicrobium</taxon>
    </lineage>
</organism>
<protein>
    <submittedName>
        <fullName evidence="1">Uncharacterized protein</fullName>
    </submittedName>
</protein>
<evidence type="ECO:0000313" key="2">
    <source>
        <dbReference type="Proteomes" id="UP000253426"/>
    </source>
</evidence>
<name>A0A366HME3_9BACT</name>
<proteinExistence type="predicted"/>
<accession>A0A366HME3</accession>
<dbReference type="AlphaFoldDB" id="A0A366HME3"/>
<comment type="caution">
    <text evidence="1">The sequence shown here is derived from an EMBL/GenBank/DDBJ whole genome shotgun (WGS) entry which is preliminary data.</text>
</comment>